<protein>
    <recommendedName>
        <fullName evidence="2">GmrSD restriction endonucleases C-terminal domain-containing protein</fullName>
    </recommendedName>
</protein>
<gene>
    <name evidence="3" type="ORF">GCM10009827_017930</name>
</gene>
<name>A0ABN1ZUX7_9ACTN</name>
<sequence>MRLFVSGIAPWRCERGVRRCRTVVGVRPSNGKAVLLALALATVLTGAASCEVSSTPGAAAPSSTSTTGSGGTASATKPPAGNPANATAALDQLTVAAAGSMAGYSREKFTHWIGQGDGCDTRDVVLKRDGKGVKADAECKITAGTWYSPYDDKTLTDAKALDIDHMVPLAAGWRSGASKWTDEQRKQFANDLTRPQLFAVSLQSNRSKGDQDPSTWKPPNKGYWCTYAQDWVTVKSFYKLTVTAAEKSALTEMLATCK</sequence>
<reference evidence="3 4" key="1">
    <citation type="journal article" date="2019" name="Int. J. Syst. Evol. Microbiol.">
        <title>The Global Catalogue of Microorganisms (GCM) 10K type strain sequencing project: providing services to taxonomists for standard genome sequencing and annotation.</title>
        <authorList>
            <consortium name="The Broad Institute Genomics Platform"/>
            <consortium name="The Broad Institute Genome Sequencing Center for Infectious Disease"/>
            <person name="Wu L."/>
            <person name="Ma J."/>
        </authorList>
    </citation>
    <scope>NUCLEOTIDE SEQUENCE [LARGE SCALE GENOMIC DNA]</scope>
    <source>
        <strain evidence="3 4">JCM 15933</strain>
    </source>
</reference>
<dbReference type="PANTHER" id="PTHR24094">
    <property type="entry name" value="SECRETED PROTEIN"/>
    <property type="match status" value="1"/>
</dbReference>
<keyword evidence="4" id="KW-1185">Reference proteome</keyword>
<evidence type="ECO:0000313" key="4">
    <source>
        <dbReference type="Proteomes" id="UP001501470"/>
    </source>
</evidence>
<dbReference type="Proteomes" id="UP001501470">
    <property type="component" value="Unassembled WGS sequence"/>
</dbReference>
<dbReference type="EMBL" id="BAAAQD010000002">
    <property type="protein sequence ID" value="GAA1504979.1"/>
    <property type="molecule type" value="Genomic_DNA"/>
</dbReference>
<accession>A0ABN1ZUX7</accession>
<dbReference type="Pfam" id="PF07510">
    <property type="entry name" value="GmrSD_C"/>
    <property type="match status" value="1"/>
</dbReference>
<dbReference type="PANTHER" id="PTHR24094:SF15">
    <property type="entry name" value="AMP-DEPENDENT SYNTHETASE_LIGASE DOMAIN-CONTAINING PROTEIN-RELATED"/>
    <property type="match status" value="1"/>
</dbReference>
<feature type="domain" description="GmrSD restriction endonucleases C-terminal" evidence="2">
    <location>
        <begin position="139"/>
        <end position="252"/>
    </location>
</feature>
<comment type="caution">
    <text evidence="3">The sequence shown here is derived from an EMBL/GenBank/DDBJ whole genome shotgun (WGS) entry which is preliminary data.</text>
</comment>
<dbReference type="InterPro" id="IPR011089">
    <property type="entry name" value="GmrSD_C"/>
</dbReference>
<feature type="region of interest" description="Disordered" evidence="1">
    <location>
        <begin position="54"/>
        <end position="85"/>
    </location>
</feature>
<proteinExistence type="predicted"/>
<evidence type="ECO:0000256" key="1">
    <source>
        <dbReference type="SAM" id="MobiDB-lite"/>
    </source>
</evidence>
<organism evidence="3 4">
    <name type="scientific">Dactylosporangium maewongense</name>
    <dbReference type="NCBI Taxonomy" id="634393"/>
    <lineage>
        <taxon>Bacteria</taxon>
        <taxon>Bacillati</taxon>
        <taxon>Actinomycetota</taxon>
        <taxon>Actinomycetes</taxon>
        <taxon>Micromonosporales</taxon>
        <taxon>Micromonosporaceae</taxon>
        <taxon>Dactylosporangium</taxon>
    </lineage>
</organism>
<evidence type="ECO:0000259" key="2">
    <source>
        <dbReference type="Pfam" id="PF07510"/>
    </source>
</evidence>
<evidence type="ECO:0000313" key="3">
    <source>
        <dbReference type="EMBL" id="GAA1504979.1"/>
    </source>
</evidence>